<dbReference type="GO" id="GO:0030288">
    <property type="term" value="C:outer membrane-bounded periplasmic space"/>
    <property type="evidence" value="ECO:0007669"/>
    <property type="project" value="TreeGrafter"/>
</dbReference>
<dbReference type="Pfam" id="PF00905">
    <property type="entry name" value="Transpeptidase"/>
    <property type="match status" value="1"/>
</dbReference>
<dbReference type="AlphaFoldDB" id="A0A939PIJ7"/>
<dbReference type="GO" id="GO:0008955">
    <property type="term" value="F:peptidoglycan glycosyltransferase activity"/>
    <property type="evidence" value="ECO:0007669"/>
    <property type="project" value="UniProtKB-EC"/>
</dbReference>
<evidence type="ECO:0000259" key="11">
    <source>
        <dbReference type="Pfam" id="PF00912"/>
    </source>
</evidence>
<evidence type="ECO:0000256" key="6">
    <source>
        <dbReference type="ARBA" id="ARBA00023268"/>
    </source>
</evidence>
<dbReference type="GO" id="GO:0009002">
    <property type="term" value="F:serine-type D-Ala-D-Ala carboxypeptidase activity"/>
    <property type="evidence" value="ECO:0007669"/>
    <property type="project" value="UniProtKB-EC"/>
</dbReference>
<dbReference type="GO" id="GO:0009252">
    <property type="term" value="P:peptidoglycan biosynthetic process"/>
    <property type="evidence" value="ECO:0007669"/>
    <property type="project" value="TreeGrafter"/>
</dbReference>
<evidence type="ECO:0000256" key="4">
    <source>
        <dbReference type="ARBA" id="ARBA00022679"/>
    </source>
</evidence>
<dbReference type="EMBL" id="JAGEOJ010000021">
    <property type="protein sequence ID" value="MBO2453552.1"/>
    <property type="molecule type" value="Genomic_DNA"/>
</dbReference>
<evidence type="ECO:0000256" key="5">
    <source>
        <dbReference type="ARBA" id="ARBA00022801"/>
    </source>
</evidence>
<feature type="domain" description="Penicillin-binding protein transpeptidase" evidence="10">
    <location>
        <begin position="347"/>
        <end position="602"/>
    </location>
</feature>
<evidence type="ECO:0000256" key="9">
    <source>
        <dbReference type="SAM" id="MobiDB-lite"/>
    </source>
</evidence>
<feature type="compositionally biased region" description="Basic and acidic residues" evidence="9">
    <location>
        <begin position="657"/>
        <end position="680"/>
    </location>
</feature>
<keyword evidence="3" id="KW-0328">Glycosyltransferase</keyword>
<evidence type="ECO:0000313" key="13">
    <source>
        <dbReference type="Proteomes" id="UP000669179"/>
    </source>
</evidence>
<dbReference type="Proteomes" id="UP000669179">
    <property type="component" value="Unassembled WGS sequence"/>
</dbReference>
<proteinExistence type="predicted"/>
<feature type="region of interest" description="Disordered" evidence="9">
    <location>
        <begin position="408"/>
        <end position="427"/>
    </location>
</feature>
<comment type="caution">
    <text evidence="12">The sequence shown here is derived from an EMBL/GenBank/DDBJ whole genome shotgun (WGS) entry which is preliminary data.</text>
</comment>
<dbReference type="InterPro" id="IPR001460">
    <property type="entry name" value="PCN-bd_Tpept"/>
</dbReference>
<dbReference type="RefSeq" id="WP_208261572.1">
    <property type="nucleotide sequence ID" value="NZ_JAGEOJ010000021.1"/>
</dbReference>
<name>A0A939PIJ7_9ACTN</name>
<dbReference type="InterPro" id="IPR050396">
    <property type="entry name" value="Glycosyltr_51/Transpeptidase"/>
</dbReference>
<keyword evidence="5" id="KW-0378">Hydrolase</keyword>
<dbReference type="InterPro" id="IPR023346">
    <property type="entry name" value="Lysozyme-like_dom_sf"/>
</dbReference>
<dbReference type="InterPro" id="IPR012338">
    <property type="entry name" value="Beta-lactam/transpept-like"/>
</dbReference>
<keyword evidence="4" id="KW-0808">Transferase</keyword>
<dbReference type="GO" id="GO:0006508">
    <property type="term" value="P:proteolysis"/>
    <property type="evidence" value="ECO:0007669"/>
    <property type="project" value="UniProtKB-KW"/>
</dbReference>
<dbReference type="Gene3D" id="1.10.3810.10">
    <property type="entry name" value="Biosynthetic peptidoglycan transglycosylase-like"/>
    <property type="match status" value="1"/>
</dbReference>
<evidence type="ECO:0000256" key="3">
    <source>
        <dbReference type="ARBA" id="ARBA00022676"/>
    </source>
</evidence>
<comment type="catalytic activity">
    <reaction evidence="7">
        <text>Preferential cleavage: (Ac)2-L-Lys-D-Ala-|-D-Ala. Also transpeptidation of peptidyl-alanyl moieties that are N-acyl substituents of D-alanine.</text>
        <dbReference type="EC" id="3.4.16.4"/>
    </reaction>
</comment>
<dbReference type="GO" id="GO:0008658">
    <property type="term" value="F:penicillin binding"/>
    <property type="evidence" value="ECO:0007669"/>
    <property type="project" value="InterPro"/>
</dbReference>
<gene>
    <name evidence="12" type="ORF">J4573_41135</name>
</gene>
<dbReference type="SUPFAM" id="SSF53955">
    <property type="entry name" value="Lysozyme-like"/>
    <property type="match status" value="1"/>
</dbReference>
<dbReference type="InterPro" id="IPR036950">
    <property type="entry name" value="PBP_transglycosylase"/>
</dbReference>
<evidence type="ECO:0000256" key="7">
    <source>
        <dbReference type="ARBA" id="ARBA00034000"/>
    </source>
</evidence>
<reference evidence="12" key="1">
    <citation type="submission" date="2021-03" db="EMBL/GenBank/DDBJ databases">
        <authorList>
            <person name="Kanchanasin P."/>
            <person name="Saeng-In P."/>
            <person name="Phongsopitanun W."/>
            <person name="Yuki M."/>
            <person name="Kudo T."/>
            <person name="Ohkuma M."/>
            <person name="Tanasupawat S."/>
        </authorList>
    </citation>
    <scope>NUCLEOTIDE SEQUENCE</scope>
    <source>
        <strain evidence="12">GKU 128</strain>
    </source>
</reference>
<accession>A0A939PIJ7</accession>
<dbReference type="PANTHER" id="PTHR32282">
    <property type="entry name" value="BINDING PROTEIN TRANSPEPTIDASE, PUTATIVE-RELATED"/>
    <property type="match status" value="1"/>
</dbReference>
<sequence>MKRQGWRRWLPPWRAVLAVLFLCTAAVFTMIYVAYAQTPTPKEPTVAGVNDQASIFYYRNGGEIGRIGKKRQSVELSAVTQTKPEKGKVPVSVQDAVLAAENRSFRTDPGFSVQGTARAAWDNLTGGRGGGSTITQQLAKNYYSNPNNRTYSRKFKELFIAVKLEQGRSKQDILKLYLNTISFGRDTYGIQTASKEYFNTDVWNLRQDQAAFLAGLIQNPNRDPAEKANQAWAKQRYEYVVNGLVSMGKLDAQKAAAYKANPPKPRAANSGQQLYGGQRGYMLMRAKEELRRRGVSATDVTTKGLRVYTTFDPEKMKAAKDAAEKTIPSVNPAKLAKKKIRVGIASVDSNNGEVLAIYGGPDYLKQSFDNVWFGSAQAGSAMKPYVLATALKQGYNLKSMVEGRSGSSFDGQGNVVPRGSGGAVGPIPNGHKVGPAVNLITATQDSINTAFIQLGLKVGLPQVVRTAESAGIAADMVEPYEKMAGLSLGINNIRPIEQAAGYQAFANGGTWHEPHVLRKVLEKDNKTEHIKLNPKSSQPWNKDVAADATYAMQQVVKAGTATAAQLPDGRDIAGKTGTTDRNVATWFVGYIPQMSTAVTMYNDASEKVGGQTLKKPLIIDGQEVQGGTIPAKIWRAYMIDATKGMDSKPFPPPSWKGDIKLWAHPPKPKEEKDKRPKWCDRLPNADLFPQCQKDGNGGDPNNPGNQQPCQAPGQQNCDPNKPPNPFNPPKWWCKDHRQFPTCNRGNGGNDGGTFPQSERSRPIVYARTDE</sequence>
<protein>
    <submittedName>
        <fullName evidence="12">Penicillin-binding protein</fullName>
    </submittedName>
</protein>
<evidence type="ECO:0000256" key="2">
    <source>
        <dbReference type="ARBA" id="ARBA00022670"/>
    </source>
</evidence>
<keyword evidence="13" id="KW-1185">Reference proteome</keyword>
<organism evidence="12 13">
    <name type="scientific">Actinomadura barringtoniae</name>
    <dbReference type="NCBI Taxonomy" id="1427535"/>
    <lineage>
        <taxon>Bacteria</taxon>
        <taxon>Bacillati</taxon>
        <taxon>Actinomycetota</taxon>
        <taxon>Actinomycetes</taxon>
        <taxon>Streptosporangiales</taxon>
        <taxon>Thermomonosporaceae</taxon>
        <taxon>Actinomadura</taxon>
    </lineage>
</organism>
<keyword evidence="6" id="KW-0511">Multifunctional enzyme</keyword>
<feature type="compositionally biased region" description="Low complexity" evidence="9">
    <location>
        <begin position="699"/>
        <end position="716"/>
    </location>
</feature>
<evidence type="ECO:0000313" key="12">
    <source>
        <dbReference type="EMBL" id="MBO2453552.1"/>
    </source>
</evidence>
<comment type="catalytic activity">
    <reaction evidence="8">
        <text>[GlcNAc-(1-&gt;4)-Mur2Ac(oyl-L-Ala-gamma-D-Glu-L-Lys-D-Ala-D-Ala)](n)-di-trans,octa-cis-undecaprenyl diphosphate + beta-D-GlcNAc-(1-&gt;4)-Mur2Ac(oyl-L-Ala-gamma-D-Glu-L-Lys-D-Ala-D-Ala)-di-trans,octa-cis-undecaprenyl diphosphate = [GlcNAc-(1-&gt;4)-Mur2Ac(oyl-L-Ala-gamma-D-Glu-L-Lys-D-Ala-D-Ala)](n+1)-di-trans,octa-cis-undecaprenyl diphosphate + di-trans,octa-cis-undecaprenyl diphosphate + H(+)</text>
        <dbReference type="Rhea" id="RHEA:23708"/>
        <dbReference type="Rhea" id="RHEA-COMP:9602"/>
        <dbReference type="Rhea" id="RHEA-COMP:9603"/>
        <dbReference type="ChEBI" id="CHEBI:15378"/>
        <dbReference type="ChEBI" id="CHEBI:58405"/>
        <dbReference type="ChEBI" id="CHEBI:60033"/>
        <dbReference type="ChEBI" id="CHEBI:78435"/>
        <dbReference type="EC" id="2.4.99.28"/>
    </reaction>
</comment>
<evidence type="ECO:0000256" key="1">
    <source>
        <dbReference type="ARBA" id="ARBA00022645"/>
    </source>
</evidence>
<evidence type="ECO:0000259" key="10">
    <source>
        <dbReference type="Pfam" id="PF00905"/>
    </source>
</evidence>
<dbReference type="SUPFAM" id="SSF56601">
    <property type="entry name" value="beta-lactamase/transpeptidase-like"/>
    <property type="match status" value="1"/>
</dbReference>
<feature type="region of interest" description="Disordered" evidence="9">
    <location>
        <begin position="646"/>
        <end position="770"/>
    </location>
</feature>
<dbReference type="Pfam" id="PF00912">
    <property type="entry name" value="Transgly"/>
    <property type="match status" value="1"/>
</dbReference>
<dbReference type="PANTHER" id="PTHR32282:SF34">
    <property type="entry name" value="PENICILLIN-BINDING PROTEIN 1A"/>
    <property type="match status" value="1"/>
</dbReference>
<keyword evidence="1" id="KW-0121">Carboxypeptidase</keyword>
<feature type="domain" description="Glycosyl transferase family 51" evidence="11">
    <location>
        <begin position="81"/>
        <end position="242"/>
    </location>
</feature>
<dbReference type="Gene3D" id="3.40.710.10">
    <property type="entry name" value="DD-peptidase/beta-lactamase superfamily"/>
    <property type="match status" value="1"/>
</dbReference>
<dbReference type="InterPro" id="IPR001264">
    <property type="entry name" value="Glyco_trans_51"/>
</dbReference>
<keyword evidence="2" id="KW-0645">Protease</keyword>
<evidence type="ECO:0000256" key="8">
    <source>
        <dbReference type="ARBA" id="ARBA00049902"/>
    </source>
</evidence>